<comment type="similarity">
    <text evidence="15">Belongs to the PPP phosphatase family.</text>
</comment>
<dbReference type="InterPro" id="IPR029052">
    <property type="entry name" value="Metallo-depent_PP-like"/>
</dbReference>
<dbReference type="EC" id="3.1.3.16" evidence="15"/>
<evidence type="ECO:0000259" key="17">
    <source>
        <dbReference type="PROSITE" id="PS00125"/>
    </source>
</evidence>
<dbReference type="GO" id="GO:0050660">
    <property type="term" value="F:flavin adenine dinucleotide binding"/>
    <property type="evidence" value="ECO:0007669"/>
    <property type="project" value="InterPro"/>
</dbReference>
<accession>S7MQ22</accession>
<dbReference type="FunFam" id="3.30.390.30:FF:000003">
    <property type="entry name" value="Glutathione reductase"/>
    <property type="match status" value="1"/>
</dbReference>
<protein>
    <recommendedName>
        <fullName evidence="15">Serine/threonine-protein phosphatase</fullName>
        <ecNumber evidence="15">3.1.3.16</ecNumber>
    </recommendedName>
</protein>
<dbReference type="GO" id="GO:0050661">
    <property type="term" value="F:NADP binding"/>
    <property type="evidence" value="ECO:0007669"/>
    <property type="project" value="InterPro"/>
</dbReference>
<dbReference type="GO" id="GO:0005739">
    <property type="term" value="C:mitochondrion"/>
    <property type="evidence" value="ECO:0007669"/>
    <property type="project" value="UniProtKB-SubCell"/>
</dbReference>
<dbReference type="Gene3D" id="3.30.390.30">
    <property type="match status" value="1"/>
</dbReference>
<keyword evidence="15" id="KW-0378">Hydrolase</keyword>
<dbReference type="GO" id="GO:0045454">
    <property type="term" value="P:cell redox homeostasis"/>
    <property type="evidence" value="ECO:0007669"/>
    <property type="project" value="InterPro"/>
</dbReference>
<dbReference type="SUPFAM" id="SSF55424">
    <property type="entry name" value="FAD/NAD-linked reductases, dimerisation (C-terminal) domain"/>
    <property type="match status" value="1"/>
</dbReference>
<dbReference type="InterPro" id="IPR023753">
    <property type="entry name" value="FAD/NAD-binding_dom"/>
</dbReference>
<evidence type="ECO:0000256" key="13">
    <source>
        <dbReference type="ARBA" id="ARBA00049142"/>
    </source>
</evidence>
<evidence type="ECO:0000256" key="10">
    <source>
        <dbReference type="ARBA" id="ARBA00023128"/>
    </source>
</evidence>
<comment type="catalytic activity">
    <reaction evidence="13">
        <text>2 glutathione + NADP(+) = glutathione disulfide + NADPH + H(+)</text>
        <dbReference type="Rhea" id="RHEA:11740"/>
        <dbReference type="ChEBI" id="CHEBI:15378"/>
        <dbReference type="ChEBI" id="CHEBI:57783"/>
        <dbReference type="ChEBI" id="CHEBI:57925"/>
        <dbReference type="ChEBI" id="CHEBI:58297"/>
        <dbReference type="ChEBI" id="CHEBI:58349"/>
        <dbReference type="EC" id="1.8.1.7"/>
    </reaction>
</comment>
<dbReference type="AlphaFoldDB" id="S7MQ22"/>
<dbReference type="InterPro" id="IPR046952">
    <property type="entry name" value="GSHR/TRXR-like"/>
</dbReference>
<dbReference type="Pfam" id="PF07992">
    <property type="entry name" value="Pyr_redox_2"/>
    <property type="match status" value="1"/>
</dbReference>
<dbReference type="Gene3D" id="3.50.50.60">
    <property type="entry name" value="FAD/NAD(P)-binding domain"/>
    <property type="match status" value="2"/>
</dbReference>
<dbReference type="PROSITE" id="PS00125">
    <property type="entry name" value="SER_THR_PHOSPHATASE"/>
    <property type="match status" value="1"/>
</dbReference>
<evidence type="ECO:0000256" key="15">
    <source>
        <dbReference type="RuleBase" id="RU004273"/>
    </source>
</evidence>
<dbReference type="PANTHER" id="PTHR42737:SF5">
    <property type="entry name" value="GLUTATHIONE REDUCTASE, MITOCHONDRIAL"/>
    <property type="match status" value="1"/>
</dbReference>
<dbReference type="GO" id="GO:0034599">
    <property type="term" value="P:cellular response to oxidative stress"/>
    <property type="evidence" value="ECO:0007669"/>
    <property type="project" value="TreeGrafter"/>
</dbReference>
<evidence type="ECO:0000256" key="5">
    <source>
        <dbReference type="ARBA" id="ARBA00022490"/>
    </source>
</evidence>
<feature type="region of interest" description="Disordered" evidence="16">
    <location>
        <begin position="1"/>
        <end position="119"/>
    </location>
</feature>
<name>S7MQ22_MYOBR</name>
<keyword evidence="8" id="KW-0521">NADP</keyword>
<comment type="catalytic activity">
    <reaction evidence="15">
        <text>O-phospho-L-threonyl-[protein] + H2O = L-threonyl-[protein] + phosphate</text>
        <dbReference type="Rhea" id="RHEA:47004"/>
        <dbReference type="Rhea" id="RHEA-COMP:11060"/>
        <dbReference type="Rhea" id="RHEA-COMP:11605"/>
        <dbReference type="ChEBI" id="CHEBI:15377"/>
        <dbReference type="ChEBI" id="CHEBI:30013"/>
        <dbReference type="ChEBI" id="CHEBI:43474"/>
        <dbReference type="ChEBI" id="CHEBI:61977"/>
        <dbReference type="EC" id="3.1.3.16"/>
    </reaction>
</comment>
<evidence type="ECO:0000256" key="6">
    <source>
        <dbReference type="ARBA" id="ARBA00022630"/>
    </source>
</evidence>
<feature type="compositionally biased region" description="Basic and acidic residues" evidence="16">
    <location>
        <begin position="92"/>
        <end position="106"/>
    </location>
</feature>
<organism evidence="18 19">
    <name type="scientific">Myotis brandtii</name>
    <name type="common">Brandt's bat</name>
    <dbReference type="NCBI Taxonomy" id="109478"/>
    <lineage>
        <taxon>Eukaryota</taxon>
        <taxon>Metazoa</taxon>
        <taxon>Chordata</taxon>
        <taxon>Craniata</taxon>
        <taxon>Vertebrata</taxon>
        <taxon>Euteleostomi</taxon>
        <taxon>Mammalia</taxon>
        <taxon>Eutheria</taxon>
        <taxon>Laurasiatheria</taxon>
        <taxon>Chiroptera</taxon>
        <taxon>Yangochiroptera</taxon>
        <taxon>Vespertilionidae</taxon>
        <taxon>Myotis</taxon>
    </lineage>
</organism>
<dbReference type="InterPro" id="IPR004843">
    <property type="entry name" value="Calcineurin-like_PHP"/>
</dbReference>
<evidence type="ECO:0000256" key="8">
    <source>
        <dbReference type="ARBA" id="ARBA00022857"/>
    </source>
</evidence>
<dbReference type="PANTHER" id="PTHR42737">
    <property type="entry name" value="GLUTATHIONE REDUCTASE"/>
    <property type="match status" value="1"/>
</dbReference>
<dbReference type="CDD" id="cd07415">
    <property type="entry name" value="MPP_PP2A_PP4_PP6"/>
    <property type="match status" value="1"/>
</dbReference>
<evidence type="ECO:0000256" key="3">
    <source>
        <dbReference type="ARBA" id="ARBA00004496"/>
    </source>
</evidence>
<dbReference type="GO" id="GO:0004362">
    <property type="term" value="F:glutathione-disulfide reductase (NADPH) activity"/>
    <property type="evidence" value="ECO:0007669"/>
    <property type="project" value="UniProtKB-EC"/>
</dbReference>
<comment type="cofactor">
    <cofactor evidence="1">
        <name>FAD</name>
        <dbReference type="ChEBI" id="CHEBI:57692"/>
    </cofactor>
</comment>
<keyword evidence="5" id="KW-0963">Cytoplasm</keyword>
<evidence type="ECO:0000313" key="18">
    <source>
        <dbReference type="EMBL" id="EPQ06374.1"/>
    </source>
</evidence>
<feature type="compositionally biased region" description="Basic and acidic residues" evidence="16">
    <location>
        <begin position="1"/>
        <end position="19"/>
    </location>
</feature>
<dbReference type="SMART" id="SM00156">
    <property type="entry name" value="PP2Ac"/>
    <property type="match status" value="1"/>
</dbReference>
<dbReference type="Pfam" id="PF00149">
    <property type="entry name" value="Metallophos"/>
    <property type="match status" value="1"/>
</dbReference>
<proteinExistence type="inferred from homology"/>
<reference evidence="18 19" key="1">
    <citation type="journal article" date="2013" name="Nat. Commun.">
        <title>Genome analysis reveals insights into physiology and longevity of the Brandt's bat Myotis brandtii.</title>
        <authorList>
            <person name="Seim I."/>
            <person name="Fang X."/>
            <person name="Xiong Z."/>
            <person name="Lobanov A.V."/>
            <person name="Huang Z."/>
            <person name="Ma S."/>
            <person name="Feng Y."/>
            <person name="Turanov A.A."/>
            <person name="Zhu Y."/>
            <person name="Lenz T.L."/>
            <person name="Gerashchenko M.V."/>
            <person name="Fan D."/>
            <person name="Hee Yim S."/>
            <person name="Yao X."/>
            <person name="Jordan D."/>
            <person name="Xiong Y."/>
            <person name="Ma Y."/>
            <person name="Lyapunov A.N."/>
            <person name="Chen G."/>
            <person name="Kulakova O.I."/>
            <person name="Sun Y."/>
            <person name="Lee S.G."/>
            <person name="Bronson R.T."/>
            <person name="Moskalev A.A."/>
            <person name="Sunyaev S.R."/>
            <person name="Zhang G."/>
            <person name="Krogh A."/>
            <person name="Wang J."/>
            <person name="Gladyshev V.N."/>
        </authorList>
    </citation>
    <scope>NUCLEOTIDE SEQUENCE [LARGE SCALE GENOMIC DNA]</scope>
</reference>
<evidence type="ECO:0000256" key="11">
    <source>
        <dbReference type="ARBA" id="ARBA00023157"/>
    </source>
</evidence>
<dbReference type="InterPro" id="IPR006322">
    <property type="entry name" value="Glutathione_Rdtase_euk/bac"/>
</dbReference>
<feature type="compositionally biased region" description="Basic residues" evidence="16">
    <location>
        <begin position="52"/>
        <end position="90"/>
    </location>
</feature>
<evidence type="ECO:0000256" key="12">
    <source>
        <dbReference type="ARBA" id="ARBA00023284"/>
    </source>
</evidence>
<evidence type="ECO:0000313" key="19">
    <source>
        <dbReference type="Proteomes" id="UP000052978"/>
    </source>
</evidence>
<keyword evidence="9" id="KW-0560">Oxidoreductase</keyword>
<dbReference type="EMBL" id="KE162005">
    <property type="protein sequence ID" value="EPQ06374.1"/>
    <property type="molecule type" value="Genomic_DNA"/>
</dbReference>
<dbReference type="NCBIfam" id="TIGR01421">
    <property type="entry name" value="gluta_reduc_1"/>
    <property type="match status" value="1"/>
</dbReference>
<dbReference type="InterPro" id="IPR006186">
    <property type="entry name" value="Ser/Thr-sp_prot-phosphatase"/>
</dbReference>
<dbReference type="eggNOG" id="KOG0405">
    <property type="taxonomic scope" value="Eukaryota"/>
</dbReference>
<dbReference type="GO" id="GO:0006749">
    <property type="term" value="P:glutathione metabolic process"/>
    <property type="evidence" value="ECO:0007669"/>
    <property type="project" value="InterPro"/>
</dbReference>
<dbReference type="NCBIfam" id="NF004776">
    <property type="entry name" value="PRK06116.1"/>
    <property type="match status" value="1"/>
</dbReference>
<evidence type="ECO:0000256" key="14">
    <source>
        <dbReference type="ARBA" id="ARBA00056905"/>
    </source>
</evidence>
<evidence type="ECO:0000256" key="16">
    <source>
        <dbReference type="SAM" id="MobiDB-lite"/>
    </source>
</evidence>
<evidence type="ECO:0000256" key="2">
    <source>
        <dbReference type="ARBA" id="ARBA00004173"/>
    </source>
</evidence>
<dbReference type="GO" id="GO:0005829">
    <property type="term" value="C:cytosol"/>
    <property type="evidence" value="ECO:0007669"/>
    <property type="project" value="TreeGrafter"/>
</dbReference>
<dbReference type="GO" id="GO:0004722">
    <property type="term" value="F:protein serine/threonine phosphatase activity"/>
    <property type="evidence" value="ECO:0007669"/>
    <property type="project" value="UniProtKB-EC"/>
</dbReference>
<sequence length="967" mass="106822">MKEVKSERERGSRRWHLDEDGVATAVMKVVVKQERLSPEAETSGEPGSPGHRGNRAQRRSRSPAKKKKSSGRRSKSPRSNRSRSPHHSTVRVKPEREDHHPGENGKIKIGSTGKHQNRSTGERGIVLFGKVKKIQPSVDKNKVSLDPCPNFDCHMSKNIPSLKDTIELQAYNSAVNVKDVTKINKEKATFKHPSSGPLASYARLLTAPYCSACCSLALPRRQERLLLPPLRLPAMSLASGLAALPLWERTDDQGAASVLSVCPLVAKEILTKESNVQEVRCPVTVCGDVHGQFHDLMELFRIGGKSPDTNYLFMGDYVDRGYYSVETVTLLVALKVRYPERITILRGNHESRQITQVYGFYDECLRKYGNANVWKYFTDLFDYLPLTALVDGQIFCLHGGLSPSIDTLDHIRALDRLQEVPHEGPMCDLLWSDPDDRGGWGISPRGAGYTFGQDISETFNHANGLTLVSRAHQLVMEGYNWCHDRNVVTIFSAPNYCYRCGNQAAIMELDDTLKYSFLTQHLVVESLTSPGAPQTTSYKSLLGKSAFVNVGCVPKKIMWNTAVHSEFMHDHVDYGFQSCNGKFNWRVIKEKRDAYVSRLNTIYQNNLTKAKIEIITGYAAFTGDPRPTVEVSGEKYTAPHILIATGGVPSHPQESQVPGASLGITSDGFFQLEELPGRSVIVGAGYIAVEIAGILSALGSKTSLMIRHDKVLRSFDSIISSNCTEELENAGIEVLKHSQVKEIKKTSSGLEVSMVTTVPGRKPIMTTIPDVDCLLWAIGRDPNSKGLNLNKLGIQTDDKGHIIVDEFQNTNVKGIYAVGDVCGKALLTPVAIAAGRKLAHRLFECKEDSKLDYDNIPTVVFSHPPIGTVGLTEDEAISKYGKDNVKTYSTTFTPMYHAVTKRKTKCVMKMICANKEEKVVGIHMQGIGCDEMLQGFAVAVKMGATKADFDNTVAIHPTSSEELVTLR</sequence>
<keyword evidence="19" id="KW-1185">Reference proteome</keyword>
<keyword evidence="7" id="KW-0274">FAD</keyword>
<dbReference type="SUPFAM" id="SSF56300">
    <property type="entry name" value="Metallo-dependent phosphatases"/>
    <property type="match status" value="1"/>
</dbReference>
<comment type="function">
    <text evidence="14">Catalyzes the reduction of glutathione disulfide (GSSG) to reduced glutathione (GSH). Constitutes the major mechanism to maintain a high GSH:GSSG ratio in the cytosol.</text>
</comment>
<evidence type="ECO:0000256" key="1">
    <source>
        <dbReference type="ARBA" id="ARBA00001974"/>
    </source>
</evidence>
<evidence type="ECO:0000256" key="7">
    <source>
        <dbReference type="ARBA" id="ARBA00022827"/>
    </source>
</evidence>
<gene>
    <name evidence="18" type="ORF">D623_10033325</name>
</gene>
<keyword evidence="6" id="KW-0285">Flavoprotein</keyword>
<dbReference type="FunFam" id="3.50.50.60:FF:000118">
    <property type="entry name" value="Glutathione reductase, mitochondrial"/>
    <property type="match status" value="1"/>
</dbReference>
<dbReference type="SUPFAM" id="SSF51905">
    <property type="entry name" value="FAD/NAD(P)-binding domain"/>
    <property type="match status" value="1"/>
</dbReference>
<feature type="domain" description="Serine/threonine specific protein phosphatases" evidence="17">
    <location>
        <begin position="345"/>
        <end position="350"/>
    </location>
</feature>
<evidence type="ECO:0000256" key="9">
    <source>
        <dbReference type="ARBA" id="ARBA00023002"/>
    </source>
</evidence>
<comment type="subcellular location">
    <subcellularLocation>
        <location evidence="3">Cytoplasm</location>
    </subcellularLocation>
    <subcellularLocation>
        <location evidence="2">Mitochondrion</location>
    </subcellularLocation>
</comment>
<dbReference type="Proteomes" id="UP000052978">
    <property type="component" value="Unassembled WGS sequence"/>
</dbReference>
<dbReference type="InterPro" id="IPR016156">
    <property type="entry name" value="FAD/NAD-linked_Rdtase_dimer_sf"/>
</dbReference>
<evidence type="ECO:0000256" key="4">
    <source>
        <dbReference type="ARBA" id="ARBA00007532"/>
    </source>
</evidence>
<dbReference type="Pfam" id="PF02852">
    <property type="entry name" value="Pyr_redox_dim"/>
    <property type="match status" value="1"/>
</dbReference>
<dbReference type="InterPro" id="IPR036188">
    <property type="entry name" value="FAD/NAD-bd_sf"/>
</dbReference>
<dbReference type="InterPro" id="IPR004099">
    <property type="entry name" value="Pyr_nucl-diS_OxRdtase_dimer"/>
</dbReference>
<keyword evidence="12" id="KW-0676">Redox-active center</keyword>
<dbReference type="PRINTS" id="PR00114">
    <property type="entry name" value="STPHPHTASE"/>
</dbReference>
<dbReference type="Gene3D" id="3.60.21.10">
    <property type="match status" value="1"/>
</dbReference>
<dbReference type="FunFam" id="3.50.50.60:FF:000671">
    <property type="entry name" value="Thioredoxin reductase 2, tandem duplicate 1"/>
    <property type="match status" value="1"/>
</dbReference>
<comment type="similarity">
    <text evidence="4">Belongs to the class-I pyridine nucleotide-disulfide oxidoreductase family.</text>
</comment>
<keyword evidence="10" id="KW-0496">Mitochondrion</keyword>
<keyword evidence="11" id="KW-1015">Disulfide bond</keyword>